<comment type="caution">
    <text evidence="1">The sequence shown here is derived from an EMBL/GenBank/DDBJ whole genome shotgun (WGS) entry which is preliminary data.</text>
</comment>
<organism evidence="1 2">
    <name type="scientific">Asbolus verrucosus</name>
    <name type="common">Desert ironclad beetle</name>
    <dbReference type="NCBI Taxonomy" id="1661398"/>
    <lineage>
        <taxon>Eukaryota</taxon>
        <taxon>Metazoa</taxon>
        <taxon>Ecdysozoa</taxon>
        <taxon>Arthropoda</taxon>
        <taxon>Hexapoda</taxon>
        <taxon>Insecta</taxon>
        <taxon>Pterygota</taxon>
        <taxon>Neoptera</taxon>
        <taxon>Endopterygota</taxon>
        <taxon>Coleoptera</taxon>
        <taxon>Polyphaga</taxon>
        <taxon>Cucujiformia</taxon>
        <taxon>Tenebrionidae</taxon>
        <taxon>Pimeliinae</taxon>
        <taxon>Asbolus</taxon>
    </lineage>
</organism>
<dbReference type="Proteomes" id="UP000292052">
    <property type="component" value="Unassembled WGS sequence"/>
</dbReference>
<dbReference type="OrthoDB" id="6784348at2759"/>
<protein>
    <submittedName>
        <fullName evidence="1">Uncharacterized protein</fullName>
    </submittedName>
</protein>
<proteinExistence type="predicted"/>
<keyword evidence="2" id="KW-1185">Reference proteome</keyword>
<evidence type="ECO:0000313" key="2">
    <source>
        <dbReference type="Proteomes" id="UP000292052"/>
    </source>
</evidence>
<reference evidence="1 2" key="1">
    <citation type="submission" date="2017-03" db="EMBL/GenBank/DDBJ databases">
        <title>Genome of the blue death feigning beetle - Asbolus verrucosus.</title>
        <authorList>
            <person name="Rider S.D."/>
        </authorList>
    </citation>
    <scope>NUCLEOTIDE SEQUENCE [LARGE SCALE GENOMIC DNA]</scope>
    <source>
        <strain evidence="1">Butters</strain>
        <tissue evidence="1">Head and leg muscle</tissue>
    </source>
</reference>
<sequence>MEAPYNVIAKRSKIPSIPLLRGRLNVVTPAENELQFPKSNLGPGGAAPLNPPRFVGDIKPNKAGGCIGTRWLCNLKTEDQGGYQPSEARTSFRASDQHAYLTEFGKAGKLSDSDSGIASPLSPTAAYGFLGYGDKDKEGCSQLIKHNERFKLFCLRETVQVSVSRLRSAWWLCSVAVEEALNDND</sequence>
<accession>A0A482VYM4</accession>
<evidence type="ECO:0000313" key="1">
    <source>
        <dbReference type="EMBL" id="RZC37683.1"/>
    </source>
</evidence>
<name>A0A482VYM4_ASBVE</name>
<dbReference type="AlphaFoldDB" id="A0A482VYM4"/>
<dbReference type="EMBL" id="QDEB01050287">
    <property type="protein sequence ID" value="RZC37683.1"/>
    <property type="molecule type" value="Genomic_DNA"/>
</dbReference>
<gene>
    <name evidence="1" type="ORF">BDFB_013406</name>
</gene>